<dbReference type="Pfam" id="PF00579">
    <property type="entry name" value="tRNA-synt_1b"/>
    <property type="match status" value="1"/>
</dbReference>
<dbReference type="GO" id="GO:0003723">
    <property type="term" value="F:RNA binding"/>
    <property type="evidence" value="ECO:0007669"/>
    <property type="project" value="UniProtKB-KW"/>
</dbReference>
<comment type="catalytic activity">
    <reaction evidence="8 10">
        <text>tRNA(Tyr) + L-tyrosine + ATP = L-tyrosyl-tRNA(Tyr) + AMP + diphosphate + H(+)</text>
        <dbReference type="Rhea" id="RHEA:10220"/>
        <dbReference type="Rhea" id="RHEA-COMP:9706"/>
        <dbReference type="Rhea" id="RHEA-COMP:9707"/>
        <dbReference type="ChEBI" id="CHEBI:15378"/>
        <dbReference type="ChEBI" id="CHEBI:30616"/>
        <dbReference type="ChEBI" id="CHEBI:33019"/>
        <dbReference type="ChEBI" id="CHEBI:58315"/>
        <dbReference type="ChEBI" id="CHEBI:78442"/>
        <dbReference type="ChEBI" id="CHEBI:78536"/>
        <dbReference type="ChEBI" id="CHEBI:456215"/>
        <dbReference type="EC" id="6.1.1.1"/>
    </reaction>
</comment>
<dbReference type="STRING" id="13370.A0A448YSD1"/>
<dbReference type="GO" id="GO:0004831">
    <property type="term" value="F:tyrosine-tRNA ligase activity"/>
    <property type="evidence" value="ECO:0007669"/>
    <property type="project" value="UniProtKB-EC"/>
</dbReference>
<keyword evidence="9" id="KW-0694">RNA-binding</keyword>
<keyword evidence="6 10" id="KW-0030">Aminoacyl-tRNA synthetase</keyword>
<evidence type="ECO:0000256" key="5">
    <source>
        <dbReference type="ARBA" id="ARBA00022917"/>
    </source>
</evidence>
<dbReference type="OrthoDB" id="337870at2759"/>
<evidence type="ECO:0000256" key="7">
    <source>
        <dbReference type="ARBA" id="ARBA00033323"/>
    </source>
</evidence>
<dbReference type="GO" id="GO:0006437">
    <property type="term" value="P:tyrosyl-tRNA aminoacylation"/>
    <property type="evidence" value="ECO:0007669"/>
    <property type="project" value="InterPro"/>
</dbReference>
<reference evidence="11 12" key="1">
    <citation type="submission" date="2018-12" db="EMBL/GenBank/DDBJ databases">
        <authorList>
            <person name="Tiukova I."/>
            <person name="Dainat J."/>
        </authorList>
    </citation>
    <scope>NUCLEOTIDE SEQUENCE [LARGE SCALE GENOMIC DNA]</scope>
</reference>
<evidence type="ECO:0000256" key="8">
    <source>
        <dbReference type="ARBA" id="ARBA00048248"/>
    </source>
</evidence>
<keyword evidence="12" id="KW-1185">Reference proteome</keyword>
<dbReference type="EC" id="6.1.1.1" evidence="1 10"/>
<dbReference type="EMBL" id="CAACVR010000056">
    <property type="protein sequence ID" value="VEU23818.1"/>
    <property type="molecule type" value="Genomic_DNA"/>
</dbReference>
<name>A0A448YSD1_BRENA</name>
<sequence>MTDAARLDHVRRIADQFINFFNTGLDYAQSRNPLIEKSETGSRQLKNNYDWWKDMGMLEFLANYGRFIRVNQMLARDSIKNRLDSEQGIGFNEFTYQVLQAYDFYYLNQHFGVDVQVGGNDQYGNIVAGIDFISRLVRQDSTKEQSCYGLTVPLLTTASGVKFGKSAGNAIFIDPELTPSYQIYQFMYRTEDEDVQRFLYKFSMLPLSVIDRVVETHNSNKKDRFGQRVLAMEMCDLIHGDGEGYDNNVVSKTLYSKDSDTEFNSEDILRAFKKQNMVTPLTRKQLGESTVPQLLYLLSNGSHSKSEFRRKIQGNAVYLGRKKDDKIESVDTIIEPERLIDGKLLLLRAGKEYYIAELVD</sequence>
<dbReference type="Gene3D" id="1.10.240.10">
    <property type="entry name" value="Tyrosyl-Transfer RNA Synthetase"/>
    <property type="match status" value="1"/>
</dbReference>
<dbReference type="PRINTS" id="PR01040">
    <property type="entry name" value="TRNASYNTHTYR"/>
</dbReference>
<dbReference type="GO" id="GO:0005739">
    <property type="term" value="C:mitochondrion"/>
    <property type="evidence" value="ECO:0007669"/>
    <property type="project" value="TreeGrafter"/>
</dbReference>
<dbReference type="FunFam" id="1.10.240.10:FF:000001">
    <property type="entry name" value="Tyrosine--tRNA ligase"/>
    <property type="match status" value="1"/>
</dbReference>
<dbReference type="InterPro" id="IPR002305">
    <property type="entry name" value="aa-tRNA-synth_Ic"/>
</dbReference>
<keyword evidence="5 10" id="KW-0648">Protein biosynthesis</keyword>
<dbReference type="SUPFAM" id="SSF52374">
    <property type="entry name" value="Nucleotidylyl transferase"/>
    <property type="match status" value="1"/>
</dbReference>
<dbReference type="FunCoup" id="A0A448YSD1">
    <property type="interactions" value="681"/>
</dbReference>
<dbReference type="InterPro" id="IPR002307">
    <property type="entry name" value="Tyr-tRNA-ligase"/>
</dbReference>
<dbReference type="InterPro" id="IPR036986">
    <property type="entry name" value="S4_RNA-bd_sf"/>
</dbReference>
<evidence type="ECO:0000256" key="6">
    <source>
        <dbReference type="ARBA" id="ARBA00023146"/>
    </source>
</evidence>
<dbReference type="Gene3D" id="3.10.290.10">
    <property type="entry name" value="RNA-binding S4 domain"/>
    <property type="match status" value="1"/>
</dbReference>
<dbReference type="PROSITE" id="PS50889">
    <property type="entry name" value="S4"/>
    <property type="match status" value="1"/>
</dbReference>
<dbReference type="Proteomes" id="UP000290900">
    <property type="component" value="Unassembled WGS sequence"/>
</dbReference>
<comment type="similarity">
    <text evidence="10">Belongs to the class-I aminoacyl-tRNA synthetase family.</text>
</comment>
<keyword evidence="3 10" id="KW-0547">Nucleotide-binding</keyword>
<dbReference type="SUPFAM" id="SSF55174">
    <property type="entry name" value="Alpha-L RNA-binding motif"/>
    <property type="match status" value="1"/>
</dbReference>
<proteinExistence type="inferred from homology"/>
<dbReference type="Gene3D" id="3.40.50.620">
    <property type="entry name" value="HUPs"/>
    <property type="match status" value="1"/>
</dbReference>
<evidence type="ECO:0000256" key="1">
    <source>
        <dbReference type="ARBA" id="ARBA00013160"/>
    </source>
</evidence>
<dbReference type="InterPro" id="IPR014729">
    <property type="entry name" value="Rossmann-like_a/b/a_fold"/>
</dbReference>
<protein>
    <recommendedName>
        <fullName evidence="1 10">Tyrosine--tRNA ligase</fullName>
        <ecNumber evidence="1 10">6.1.1.1</ecNumber>
    </recommendedName>
    <alternativeName>
        <fullName evidence="7 10">Tyrosyl-tRNA synthetase</fullName>
    </alternativeName>
</protein>
<dbReference type="NCBIfam" id="TIGR00234">
    <property type="entry name" value="tyrS"/>
    <property type="match status" value="1"/>
</dbReference>
<evidence type="ECO:0000256" key="9">
    <source>
        <dbReference type="PROSITE-ProRule" id="PRU00182"/>
    </source>
</evidence>
<evidence type="ECO:0000256" key="2">
    <source>
        <dbReference type="ARBA" id="ARBA00022598"/>
    </source>
</evidence>
<dbReference type="InParanoid" id="A0A448YSD1"/>
<evidence type="ECO:0000256" key="3">
    <source>
        <dbReference type="ARBA" id="ARBA00022741"/>
    </source>
</evidence>
<evidence type="ECO:0000313" key="12">
    <source>
        <dbReference type="Proteomes" id="UP000290900"/>
    </source>
</evidence>
<evidence type="ECO:0000313" key="11">
    <source>
        <dbReference type="EMBL" id="VEU23818.1"/>
    </source>
</evidence>
<accession>A0A448YSD1</accession>
<keyword evidence="4 10" id="KW-0067">ATP-binding</keyword>
<evidence type="ECO:0000256" key="10">
    <source>
        <dbReference type="RuleBase" id="RU361234"/>
    </source>
</evidence>
<dbReference type="GO" id="GO:0005524">
    <property type="term" value="F:ATP binding"/>
    <property type="evidence" value="ECO:0007669"/>
    <property type="project" value="UniProtKB-KW"/>
</dbReference>
<dbReference type="GO" id="GO:0005829">
    <property type="term" value="C:cytosol"/>
    <property type="evidence" value="ECO:0007669"/>
    <property type="project" value="TreeGrafter"/>
</dbReference>
<dbReference type="AlphaFoldDB" id="A0A448YSD1"/>
<keyword evidence="2 10" id="KW-0436">Ligase</keyword>
<organism evidence="11 12">
    <name type="scientific">Brettanomyces naardenensis</name>
    <name type="common">Yeast</name>
    <dbReference type="NCBI Taxonomy" id="13370"/>
    <lineage>
        <taxon>Eukaryota</taxon>
        <taxon>Fungi</taxon>
        <taxon>Dikarya</taxon>
        <taxon>Ascomycota</taxon>
        <taxon>Saccharomycotina</taxon>
        <taxon>Pichiomycetes</taxon>
        <taxon>Pichiales</taxon>
        <taxon>Pichiaceae</taxon>
        <taxon>Brettanomyces</taxon>
    </lineage>
</organism>
<dbReference type="PANTHER" id="PTHR11766:SF0">
    <property type="entry name" value="TYROSINE--TRNA LIGASE, MITOCHONDRIAL"/>
    <property type="match status" value="1"/>
</dbReference>
<evidence type="ECO:0000256" key="4">
    <source>
        <dbReference type="ARBA" id="ARBA00022840"/>
    </source>
</evidence>
<gene>
    <name evidence="11" type="ORF">BRENAR_LOCUS4547</name>
</gene>
<dbReference type="PANTHER" id="PTHR11766">
    <property type="entry name" value="TYROSYL-TRNA SYNTHETASE"/>
    <property type="match status" value="1"/>
</dbReference>
<dbReference type="InterPro" id="IPR024088">
    <property type="entry name" value="Tyr-tRNA-ligase_bac-type"/>
</dbReference>